<sequence>MKNSKTQKSSNLESITKVMTKDGRYASGYELSNGEVVSVDEAVRMAKNGEIKDVVVSVTRNGEEYLRATPDGDEANNLSNLPHEKEY</sequence>
<dbReference type="Proteomes" id="UP000191448">
    <property type="component" value="Unassembled WGS sequence"/>
</dbReference>
<evidence type="ECO:0000313" key="2">
    <source>
        <dbReference type="EMBL" id="OPX47392.1"/>
    </source>
</evidence>
<organism evidence="2 3">
    <name type="scientific">Clostridium thermobutyricum DSM 4928</name>
    <dbReference type="NCBI Taxonomy" id="1121339"/>
    <lineage>
        <taxon>Bacteria</taxon>
        <taxon>Bacillati</taxon>
        <taxon>Bacillota</taxon>
        <taxon>Clostridia</taxon>
        <taxon>Eubacteriales</taxon>
        <taxon>Clostridiaceae</taxon>
        <taxon>Clostridium</taxon>
    </lineage>
</organism>
<reference evidence="2 3" key="1">
    <citation type="submission" date="2016-02" db="EMBL/GenBank/DDBJ databases">
        <title>Genome sequence of Clostridium thermobutyricum DSM 4928.</title>
        <authorList>
            <person name="Poehlein A."/>
            <person name="Daniel R."/>
        </authorList>
    </citation>
    <scope>NUCLEOTIDE SEQUENCE [LARGE SCALE GENOMIC DNA]</scope>
    <source>
        <strain evidence="2 3">DSM 4928</strain>
    </source>
</reference>
<comment type="caution">
    <text evidence="2">The sequence shown here is derived from an EMBL/GenBank/DDBJ whole genome shotgun (WGS) entry which is preliminary data.</text>
</comment>
<dbReference type="Pfam" id="PF13031">
    <property type="entry name" value="DUF3892"/>
    <property type="match status" value="1"/>
</dbReference>
<proteinExistence type="predicted"/>
<dbReference type="InterPro" id="IPR024997">
    <property type="entry name" value="DUF3892"/>
</dbReference>
<feature type="region of interest" description="Disordered" evidence="1">
    <location>
        <begin position="65"/>
        <end position="87"/>
    </location>
</feature>
<dbReference type="RefSeq" id="WP_080023151.1">
    <property type="nucleotide sequence ID" value="NZ_LTAY01000048.1"/>
</dbReference>
<dbReference type="EMBL" id="LTAY01000048">
    <property type="protein sequence ID" value="OPX47392.1"/>
    <property type="molecule type" value="Genomic_DNA"/>
</dbReference>
<accession>A0A1V4SVA6</accession>
<protein>
    <recommendedName>
        <fullName evidence="4">DUF3892 domain-containing protein</fullName>
    </recommendedName>
</protein>
<name>A0A1V4SVA6_9CLOT</name>
<evidence type="ECO:0000256" key="1">
    <source>
        <dbReference type="SAM" id="MobiDB-lite"/>
    </source>
</evidence>
<dbReference type="AlphaFoldDB" id="A0A1V4SVA6"/>
<evidence type="ECO:0000313" key="3">
    <source>
        <dbReference type="Proteomes" id="UP000191448"/>
    </source>
</evidence>
<evidence type="ECO:0008006" key="4">
    <source>
        <dbReference type="Google" id="ProtNLM"/>
    </source>
</evidence>
<dbReference type="OrthoDB" id="2054315at2"/>
<gene>
    <name evidence="2" type="ORF">CLTHE_19550</name>
</gene>